<dbReference type="RefSeq" id="WP_211632293.1">
    <property type="nucleotide sequence ID" value="NZ_CP073100.1"/>
</dbReference>
<evidence type="ECO:0000256" key="1">
    <source>
        <dbReference type="SAM" id="MobiDB-lite"/>
    </source>
</evidence>
<sequence>MTRTAVIALALGLMPAALHAFSPELSLIVPRGGQQGTEVAVEFRGDRLEEVQEALFNDVGITLKDLQVKDAKSVVAKFVVAPDAPLGEHSLRLRSPSGLTELRTFWVGQFPTVAEVEPNNSFDQPQKVDLNVTVAGVAGNEDEDYYVCSLKKGQRLSVEVEGMRLGRTMFDPYVAILDPRKFEVASCDDAPLLRNDAFATIIAPEDGDYRVVVREAAYEGTDQCDYRLHIGSFPRPSGIFPPGGKPGETIDFRLIGDPAGPIVKKATLPQQGERFPVFAGVDGLLAPSANWVVVSPLEHVEETEPNDSNNEATVMPAIPCAGQGILEKKDDTDCYKFHATKGNNLILKVMGRALRSPIDAVLRLRSAKDGKQLGENDDQGGPDPLLAWTCPEDGDYIIEVRDKLGRGGPDYTYRLEVIWKEAAIAAAMPVVERNNSQKWKTFVVSRGNRYAALINVTRENIGCDMVLEAASLPAGVTMNAPGVAKSTSSFPVVFEAKADAPVAGGLYHLGVHSTGDGPALKGELADTIHLVDINNQGAYHSVPLDRIAMAVINEAPVKIELDPPAVPIVRNGILQLKVRAIRSEGYNDAITVRFLWNPPGIGSPTTITIPSGQSEAMYEINANGDAPAAEWKVCVLAEAPTPKGTVLVSSALVPLKVVEPYLTMTMDMAATEQGKPAPMTCKIEVQHPFNGDATAELIGLPGGVTTTAVTFNKDKTEIVFPLTVAGDAPVNKHGNIFCRVNVPENGATILHQVGQGGTLRIDKPSQPVAQAAQPEKPPAAGAPAAPAAKPLSRLEQLRQRTP</sequence>
<dbReference type="Proteomes" id="UP000676169">
    <property type="component" value="Chromosome"/>
</dbReference>
<feature type="signal peptide" evidence="2">
    <location>
        <begin position="1"/>
        <end position="20"/>
    </location>
</feature>
<keyword evidence="2" id="KW-0732">Signal</keyword>
<keyword evidence="4" id="KW-1185">Reference proteome</keyword>
<proteinExistence type="predicted"/>
<reference evidence="3" key="1">
    <citation type="submission" date="2021-04" db="EMBL/GenBank/DDBJ databases">
        <title>Luteolibacter sp. 32A isolated from the skin of an Anderson's salamander (Ambystoma andersonii).</title>
        <authorList>
            <person name="Spergser J."/>
            <person name="Busse H.-J."/>
        </authorList>
    </citation>
    <scope>NUCLEOTIDE SEQUENCE</scope>
    <source>
        <strain evidence="3">32A</strain>
    </source>
</reference>
<protein>
    <submittedName>
        <fullName evidence="3">PPC domain-containing protein</fullName>
    </submittedName>
</protein>
<feature type="compositionally biased region" description="Low complexity" evidence="1">
    <location>
        <begin position="766"/>
        <end position="790"/>
    </location>
</feature>
<evidence type="ECO:0000313" key="3">
    <source>
        <dbReference type="EMBL" id="QUE51950.1"/>
    </source>
</evidence>
<organism evidence="3 4">
    <name type="scientific">Luteolibacter ambystomatis</name>
    <dbReference type="NCBI Taxonomy" id="2824561"/>
    <lineage>
        <taxon>Bacteria</taxon>
        <taxon>Pseudomonadati</taxon>
        <taxon>Verrucomicrobiota</taxon>
        <taxon>Verrucomicrobiia</taxon>
        <taxon>Verrucomicrobiales</taxon>
        <taxon>Verrucomicrobiaceae</taxon>
        <taxon>Luteolibacter</taxon>
    </lineage>
</organism>
<dbReference type="KEGG" id="lamb:KBB96_03450"/>
<gene>
    <name evidence="3" type="ORF">KBB96_03450</name>
</gene>
<feature type="region of interest" description="Disordered" evidence="1">
    <location>
        <begin position="758"/>
        <end position="802"/>
    </location>
</feature>
<dbReference type="EMBL" id="CP073100">
    <property type="protein sequence ID" value="QUE51950.1"/>
    <property type="molecule type" value="Genomic_DNA"/>
</dbReference>
<name>A0A975J0U4_9BACT</name>
<evidence type="ECO:0000256" key="2">
    <source>
        <dbReference type="SAM" id="SignalP"/>
    </source>
</evidence>
<feature type="chain" id="PRO_5037087104" evidence="2">
    <location>
        <begin position="21"/>
        <end position="802"/>
    </location>
</feature>
<dbReference type="Gene3D" id="2.60.120.380">
    <property type="match status" value="2"/>
</dbReference>
<dbReference type="InterPro" id="IPR013783">
    <property type="entry name" value="Ig-like_fold"/>
</dbReference>
<dbReference type="Gene3D" id="2.60.40.10">
    <property type="entry name" value="Immunoglobulins"/>
    <property type="match status" value="1"/>
</dbReference>
<evidence type="ECO:0000313" key="4">
    <source>
        <dbReference type="Proteomes" id="UP000676169"/>
    </source>
</evidence>
<dbReference type="AlphaFoldDB" id="A0A975J0U4"/>
<accession>A0A975J0U4</accession>